<feature type="active site" description="Proton acceptor" evidence="4">
    <location>
        <position position="193"/>
    </location>
</feature>
<dbReference type="Gene3D" id="3.40.1090.10">
    <property type="entry name" value="Cytosolic phospholipase A2 catalytic domain"/>
    <property type="match status" value="2"/>
</dbReference>
<accession>A0A848F3L3</accession>
<feature type="short sequence motif" description="DGA/G" evidence="4">
    <location>
        <begin position="193"/>
        <end position="195"/>
    </location>
</feature>
<comment type="caution">
    <text evidence="6">The sequence shown here is derived from an EMBL/GenBank/DDBJ whole genome shotgun (WGS) entry which is preliminary data.</text>
</comment>
<evidence type="ECO:0000313" key="6">
    <source>
        <dbReference type="EMBL" id="NML13982.1"/>
    </source>
</evidence>
<keyword evidence="7" id="KW-1185">Reference proteome</keyword>
<feature type="domain" description="PNPLA" evidence="5">
    <location>
        <begin position="11"/>
        <end position="206"/>
    </location>
</feature>
<evidence type="ECO:0000259" key="5">
    <source>
        <dbReference type="PROSITE" id="PS51635"/>
    </source>
</evidence>
<dbReference type="InterPro" id="IPR016035">
    <property type="entry name" value="Acyl_Trfase/lysoPLipase"/>
</dbReference>
<feature type="active site" description="Nucleophile" evidence="4">
    <location>
        <position position="45"/>
    </location>
</feature>
<dbReference type="InterPro" id="IPR002641">
    <property type="entry name" value="PNPLA_dom"/>
</dbReference>
<keyword evidence="3 4" id="KW-0443">Lipid metabolism</keyword>
<evidence type="ECO:0000256" key="1">
    <source>
        <dbReference type="ARBA" id="ARBA00022801"/>
    </source>
</evidence>
<dbReference type="Proteomes" id="UP000574067">
    <property type="component" value="Unassembled WGS sequence"/>
</dbReference>
<protein>
    <submittedName>
        <fullName evidence="6">Patatin-like phospholipase family protein</fullName>
    </submittedName>
</protein>
<evidence type="ECO:0000256" key="2">
    <source>
        <dbReference type="ARBA" id="ARBA00022963"/>
    </source>
</evidence>
<organism evidence="6 7">
    <name type="scientific">Azohydromonas caseinilytica</name>
    <dbReference type="NCBI Taxonomy" id="2728836"/>
    <lineage>
        <taxon>Bacteria</taxon>
        <taxon>Pseudomonadati</taxon>
        <taxon>Pseudomonadota</taxon>
        <taxon>Betaproteobacteria</taxon>
        <taxon>Burkholderiales</taxon>
        <taxon>Sphaerotilaceae</taxon>
        <taxon>Azohydromonas</taxon>
    </lineage>
</organism>
<dbReference type="GO" id="GO:0016787">
    <property type="term" value="F:hydrolase activity"/>
    <property type="evidence" value="ECO:0007669"/>
    <property type="project" value="UniProtKB-UniRule"/>
</dbReference>
<feature type="short sequence motif" description="GXGXXG" evidence="4">
    <location>
        <begin position="15"/>
        <end position="20"/>
    </location>
</feature>
<dbReference type="PROSITE" id="PS51635">
    <property type="entry name" value="PNPLA"/>
    <property type="match status" value="1"/>
</dbReference>
<proteinExistence type="predicted"/>
<evidence type="ECO:0000256" key="4">
    <source>
        <dbReference type="PROSITE-ProRule" id="PRU01161"/>
    </source>
</evidence>
<dbReference type="PANTHER" id="PTHR14226:SF78">
    <property type="entry name" value="SLR0060 PROTEIN"/>
    <property type="match status" value="1"/>
</dbReference>
<dbReference type="GO" id="GO:0016042">
    <property type="term" value="P:lipid catabolic process"/>
    <property type="evidence" value="ECO:0007669"/>
    <property type="project" value="UniProtKB-UniRule"/>
</dbReference>
<dbReference type="PANTHER" id="PTHR14226">
    <property type="entry name" value="NEUROPATHY TARGET ESTERASE/SWISS CHEESE D.MELANOGASTER"/>
    <property type="match status" value="1"/>
</dbReference>
<dbReference type="SUPFAM" id="SSF52151">
    <property type="entry name" value="FabD/lysophospholipase-like"/>
    <property type="match status" value="1"/>
</dbReference>
<evidence type="ECO:0000256" key="3">
    <source>
        <dbReference type="ARBA" id="ARBA00023098"/>
    </source>
</evidence>
<dbReference type="InterPro" id="IPR050301">
    <property type="entry name" value="NTE"/>
</dbReference>
<keyword evidence="1 4" id="KW-0378">Hydrolase</keyword>
<evidence type="ECO:0000313" key="7">
    <source>
        <dbReference type="Proteomes" id="UP000574067"/>
    </source>
</evidence>
<dbReference type="EMBL" id="JABBFW010000002">
    <property type="protein sequence ID" value="NML13982.1"/>
    <property type="molecule type" value="Genomic_DNA"/>
</dbReference>
<dbReference type="AlphaFoldDB" id="A0A848F3L3"/>
<reference evidence="6 7" key="1">
    <citation type="submission" date="2020-04" db="EMBL/GenBank/DDBJ databases">
        <title>Azohydromonas sp. isolated from soil.</title>
        <authorList>
            <person name="Dahal R.H."/>
        </authorList>
    </citation>
    <scope>NUCLEOTIDE SEQUENCE [LARGE SCALE GENOMIC DNA]</scope>
    <source>
        <strain evidence="6 7">G-1-1-14</strain>
    </source>
</reference>
<feature type="short sequence motif" description="GXSXG" evidence="4">
    <location>
        <begin position="43"/>
        <end position="47"/>
    </location>
</feature>
<dbReference type="Pfam" id="PF01734">
    <property type="entry name" value="Patatin"/>
    <property type="match status" value="1"/>
</dbReference>
<gene>
    <name evidence="6" type="ORF">HHL10_03170</name>
</gene>
<sequence length="353" mass="38154">MRGAAQRPVALALQGGGAHGAFTWGVLDELLQRDDLRIEALSGTSAGAMNAIVLAHGLLDGGPAGAREALHRFWHAVSQQMPAGAIRPARSDDEVPSLHPAAQALLQWTRLLSPYALNPLNLNPLRGLLESQIDFERLRASRGPQLFIAATNANTGQLRLFRRHELSVEAALASACLPMVMQAVEIDGEPYWDGGYAANPALLPLVCEGTAPDLLIVTLNPRVFGELPRTASRIQQRALEIGFNACFLHELRWLLQLQTLARQGAWRGWGWRRRVAALRVHVIEADEQLAGLPLHTKLIPHRPFLETLRDRGRAQAQAWLAQQGQAIGQHSSADLAALLGAGALPPGPDAAPA</sequence>
<keyword evidence="2 4" id="KW-0442">Lipid degradation</keyword>
<name>A0A848F3L3_9BURK</name>